<evidence type="ECO:0000256" key="6">
    <source>
        <dbReference type="ARBA" id="ARBA00022989"/>
    </source>
</evidence>
<keyword evidence="7 8" id="KW-0472">Membrane</keyword>
<keyword evidence="4" id="KW-1003">Cell membrane</keyword>
<evidence type="ECO:0000256" key="4">
    <source>
        <dbReference type="ARBA" id="ARBA00022475"/>
    </source>
</evidence>
<keyword evidence="6 8" id="KW-1133">Transmembrane helix</keyword>
<comment type="subcellular location">
    <subcellularLocation>
        <location evidence="1">Cell membrane</location>
        <topology evidence="1">Multi-pass membrane protein</topology>
    </subcellularLocation>
</comment>
<dbReference type="PIRSF" id="PIRSF019239">
    <property type="entry name" value="MrpE"/>
    <property type="match status" value="1"/>
</dbReference>
<sequence length="160" mass="18424">MPIQLLLNILIALLWVFLQDEDEFKFTTFIAGFIVGLSLIFIMRRFFPTPFYLKKVISIFHLLYLFVKELILSSILMIRQILRPKLNLTPGIFSFETELEGDMEITFLALLLTLTPGSVVLEIAEGTNVFYIHAMDIPESMDTVLKAKGTFERAIMEVTR</sequence>
<evidence type="ECO:0000256" key="1">
    <source>
        <dbReference type="ARBA" id="ARBA00004651"/>
    </source>
</evidence>
<feature type="transmembrane region" description="Helical" evidence="8">
    <location>
        <begin position="28"/>
        <end position="47"/>
    </location>
</feature>
<dbReference type="RefSeq" id="WP_251610528.1">
    <property type="nucleotide sequence ID" value="NZ_JAMQJY010000003.1"/>
</dbReference>
<comment type="similarity">
    <text evidence="2">Belongs to the CPA3 antiporters (TC 2.A.63) subunit E family.</text>
</comment>
<keyword evidence="3" id="KW-0050">Antiport</keyword>
<evidence type="ECO:0000256" key="2">
    <source>
        <dbReference type="ARBA" id="ARBA00006228"/>
    </source>
</evidence>
<dbReference type="InterPro" id="IPR002758">
    <property type="entry name" value="Cation_antiport_E"/>
</dbReference>
<keyword evidence="3" id="KW-0813">Transport</keyword>
<dbReference type="Proteomes" id="UP001203665">
    <property type="component" value="Unassembled WGS sequence"/>
</dbReference>
<feature type="transmembrane region" description="Helical" evidence="8">
    <location>
        <begin position="59"/>
        <end position="78"/>
    </location>
</feature>
<evidence type="ECO:0000256" key="8">
    <source>
        <dbReference type="SAM" id="Phobius"/>
    </source>
</evidence>
<evidence type="ECO:0000256" key="5">
    <source>
        <dbReference type="ARBA" id="ARBA00022692"/>
    </source>
</evidence>
<gene>
    <name evidence="9" type="ORF">NDM98_17740</name>
</gene>
<evidence type="ECO:0000256" key="3">
    <source>
        <dbReference type="ARBA" id="ARBA00022449"/>
    </source>
</evidence>
<evidence type="ECO:0000256" key="7">
    <source>
        <dbReference type="ARBA" id="ARBA00023136"/>
    </source>
</evidence>
<evidence type="ECO:0000313" key="9">
    <source>
        <dbReference type="EMBL" id="MCM2677090.1"/>
    </source>
</evidence>
<comment type="caution">
    <text evidence="9">The sequence shown here is derived from an EMBL/GenBank/DDBJ whole genome shotgun (WGS) entry which is preliminary data.</text>
</comment>
<keyword evidence="10" id="KW-1185">Reference proteome</keyword>
<dbReference type="PANTHER" id="PTHR34584:SF1">
    <property type="entry name" value="NA(+)_H(+) ANTIPORTER SUBUNIT E1"/>
    <property type="match status" value="1"/>
</dbReference>
<dbReference type="EMBL" id="JAMQJY010000003">
    <property type="protein sequence ID" value="MCM2677090.1"/>
    <property type="molecule type" value="Genomic_DNA"/>
</dbReference>
<proteinExistence type="inferred from homology"/>
<protein>
    <submittedName>
        <fullName evidence="9">Na+/H+ antiporter subunit E</fullName>
    </submittedName>
</protein>
<reference evidence="9" key="1">
    <citation type="submission" date="2022-06" db="EMBL/GenBank/DDBJ databases">
        <title>Alkalicoccobacillus porphyridii sp. nov., isolated from a marine red alga, Porphyridium purpureum and reclassification of Shouchella plakortidis and Shouchella gibsonii as Alkalicoccobacillus plakortidis comb. nov. and Alkalicoccobacillus gibsonii comb. nov.</title>
        <authorList>
            <person name="Kim K.H."/>
            <person name="Lee J.K."/>
            <person name="Han D.M."/>
            <person name="Baek J.H."/>
            <person name="Jeon C.O."/>
        </authorList>
    </citation>
    <scope>NUCLEOTIDE SEQUENCE</scope>
    <source>
        <strain evidence="9">DSM 19153</strain>
    </source>
</reference>
<dbReference type="PANTHER" id="PTHR34584">
    <property type="entry name" value="NA(+)/H(+) ANTIPORTER SUBUNIT E1"/>
    <property type="match status" value="1"/>
</dbReference>
<dbReference type="NCBIfam" id="NF006517">
    <property type="entry name" value="PRK08965.1-1"/>
    <property type="match status" value="1"/>
</dbReference>
<evidence type="ECO:0000313" key="10">
    <source>
        <dbReference type="Proteomes" id="UP001203665"/>
    </source>
</evidence>
<accession>A0ABT0XMF6</accession>
<dbReference type="Pfam" id="PF01899">
    <property type="entry name" value="MNHE"/>
    <property type="match status" value="1"/>
</dbReference>
<keyword evidence="5 8" id="KW-0812">Transmembrane</keyword>
<name>A0ABT0XMF6_9BACI</name>
<organism evidence="9 10">
    <name type="scientific">Alkalicoccobacillus plakortidis</name>
    <dbReference type="NCBI Taxonomy" id="444060"/>
    <lineage>
        <taxon>Bacteria</taxon>
        <taxon>Bacillati</taxon>
        <taxon>Bacillota</taxon>
        <taxon>Bacilli</taxon>
        <taxon>Bacillales</taxon>
        <taxon>Bacillaceae</taxon>
        <taxon>Alkalicoccobacillus</taxon>
    </lineage>
</organism>